<evidence type="ECO:0000313" key="3">
    <source>
        <dbReference type="Proteomes" id="UP000033615"/>
    </source>
</evidence>
<dbReference type="InterPro" id="IPR025406">
    <property type="entry name" value="DUF4132"/>
</dbReference>
<feature type="domain" description="DUF4132" evidence="1">
    <location>
        <begin position="33"/>
        <end position="209"/>
    </location>
</feature>
<evidence type="ECO:0000259" key="1">
    <source>
        <dbReference type="Pfam" id="PF13569"/>
    </source>
</evidence>
<name>A0A1V4CXL2_9ACTN</name>
<accession>A0A1V4CXL2</accession>
<dbReference type="EMBL" id="LAKD02000101">
    <property type="protein sequence ID" value="OPF72851.1"/>
    <property type="molecule type" value="Genomic_DNA"/>
</dbReference>
<sequence length="286" mass="30873">MRGMSTQLVWVPATHGHELALDGTTLRCRKSGGQMLRSVPRAVRGSSVGEKLSELRERLVRHEEECRSTVESWLLGGVPVPAALLARVWPDPSWRAVLEHLVVVVDGRTGLLTEVTEEGRTALVGQDGTPHTPPVGPVTLPHPVLLSDVEKWCELLDGRASAQGVPQLAREAHHRPDDVDPGATSLDDYAGGEFEELRHATARAARFGFVMRGGFAMLRIVDGGVGLQARYWLGADDPGLPIETGRLLWVDASERPVPLGEVGPVAWSEGVRMAELIHAGRTTDGG</sequence>
<comment type="caution">
    <text evidence="2">The sequence shown here is derived from an EMBL/GenBank/DDBJ whole genome shotgun (WGS) entry which is preliminary data.</text>
</comment>
<protein>
    <recommendedName>
        <fullName evidence="1">DUF4132 domain-containing protein</fullName>
    </recommendedName>
</protein>
<gene>
    <name evidence="2" type="ORF">VT50_0230015</name>
</gene>
<organism evidence="2 3">
    <name type="scientific">Streptomyces antioxidans</name>
    <dbReference type="NCBI Taxonomy" id="1507734"/>
    <lineage>
        <taxon>Bacteria</taxon>
        <taxon>Bacillati</taxon>
        <taxon>Actinomycetota</taxon>
        <taxon>Actinomycetes</taxon>
        <taxon>Kitasatosporales</taxon>
        <taxon>Streptomycetaceae</taxon>
        <taxon>Streptomyces</taxon>
    </lineage>
</organism>
<dbReference type="AlphaFoldDB" id="A0A1V4CXL2"/>
<evidence type="ECO:0000313" key="2">
    <source>
        <dbReference type="EMBL" id="OPF72851.1"/>
    </source>
</evidence>
<keyword evidence="3" id="KW-1185">Reference proteome</keyword>
<dbReference type="Pfam" id="PF13569">
    <property type="entry name" value="DUF4132"/>
    <property type="match status" value="1"/>
</dbReference>
<reference evidence="2" key="1">
    <citation type="submission" date="2016-12" db="EMBL/GenBank/DDBJ databases">
        <title>Genome sequence of Streptomyces antioxidans MUSC 164.</title>
        <authorList>
            <person name="Lee L.-H."/>
            <person name="Ser H.-L."/>
        </authorList>
    </citation>
    <scope>NUCLEOTIDE SEQUENCE [LARGE SCALE GENOMIC DNA]</scope>
    <source>
        <strain evidence="2">MUSC 164</strain>
    </source>
</reference>
<dbReference type="Proteomes" id="UP000033615">
    <property type="component" value="Unassembled WGS sequence"/>
</dbReference>
<proteinExistence type="predicted"/>